<proteinExistence type="predicted"/>
<accession>G0UQS1</accession>
<evidence type="ECO:0000313" key="1">
    <source>
        <dbReference type="EMBL" id="CCC91732.1"/>
    </source>
</evidence>
<sequence>MGEPVGETVLTHFCIICTNKRIKHGEDEANQTKKNVDKNEECCSALCARASCHVRRQGLSASNTHDGRSTLFYCNEYPHLFFPFSKHTIALNSRQVLMSMSTPPLAPSQGVIRNMYARDLPHTSRSETR</sequence>
<dbReference type="AlphaFoldDB" id="G0UQS1"/>
<reference evidence="1" key="1">
    <citation type="journal article" date="2012" name="Proc. Natl. Acad. Sci. U.S.A.">
        <title>Antigenic diversity is generated by distinct evolutionary mechanisms in African trypanosome species.</title>
        <authorList>
            <person name="Jackson A.P."/>
            <person name="Berry A."/>
            <person name="Aslett M."/>
            <person name="Allison H.C."/>
            <person name="Burton P."/>
            <person name="Vavrova-Anderson J."/>
            <person name="Brown R."/>
            <person name="Browne H."/>
            <person name="Corton N."/>
            <person name="Hauser H."/>
            <person name="Gamble J."/>
            <person name="Gilderthorp R."/>
            <person name="Marcello L."/>
            <person name="McQuillan J."/>
            <person name="Otto T.D."/>
            <person name="Quail M.A."/>
            <person name="Sanders M.J."/>
            <person name="van Tonder A."/>
            <person name="Ginger M.L."/>
            <person name="Field M.C."/>
            <person name="Barry J.D."/>
            <person name="Hertz-Fowler C."/>
            <person name="Berriman M."/>
        </authorList>
    </citation>
    <scope>NUCLEOTIDE SEQUENCE</scope>
    <source>
        <strain evidence="1">IL3000</strain>
    </source>
</reference>
<name>G0UQS1_TRYCI</name>
<protein>
    <submittedName>
        <fullName evidence="1">Uncharacterized protein</fullName>
    </submittedName>
</protein>
<gene>
    <name evidence="1" type="ORF">TCIL3000_7_5460</name>
</gene>
<organism evidence="1">
    <name type="scientific">Trypanosoma congolense (strain IL3000)</name>
    <dbReference type="NCBI Taxonomy" id="1068625"/>
    <lineage>
        <taxon>Eukaryota</taxon>
        <taxon>Discoba</taxon>
        <taxon>Euglenozoa</taxon>
        <taxon>Kinetoplastea</taxon>
        <taxon>Metakinetoplastina</taxon>
        <taxon>Trypanosomatida</taxon>
        <taxon>Trypanosomatidae</taxon>
        <taxon>Trypanosoma</taxon>
        <taxon>Nannomonas</taxon>
    </lineage>
</organism>
<dbReference type="EMBL" id="HE575320">
    <property type="protein sequence ID" value="CCC91732.1"/>
    <property type="molecule type" value="Genomic_DNA"/>
</dbReference>